<dbReference type="AlphaFoldDB" id="A0A8S0VMN6"/>
<evidence type="ECO:0000313" key="3">
    <source>
        <dbReference type="EMBL" id="CAA3032968.1"/>
    </source>
</evidence>
<feature type="non-terminal residue" evidence="3">
    <location>
        <position position="1"/>
    </location>
</feature>
<protein>
    <recommendedName>
        <fullName evidence="2">DUF1985 domain-containing protein</fullName>
    </recommendedName>
</protein>
<evidence type="ECO:0000259" key="2">
    <source>
        <dbReference type="Pfam" id="PF09331"/>
    </source>
</evidence>
<dbReference type="Gramene" id="OE9A048688T1">
    <property type="protein sequence ID" value="OE9A048688C1"/>
    <property type="gene ID" value="OE9A048688"/>
</dbReference>
<gene>
    <name evidence="3" type="ORF">OLEA9_A048688</name>
</gene>
<dbReference type="Proteomes" id="UP000594638">
    <property type="component" value="Unassembled WGS sequence"/>
</dbReference>
<dbReference type="PANTHER" id="PTHR48449:SF1">
    <property type="entry name" value="DUF1985 DOMAIN-CONTAINING PROTEIN"/>
    <property type="match status" value="1"/>
</dbReference>
<name>A0A8S0VMN6_OLEEU</name>
<keyword evidence="4" id="KW-1185">Reference proteome</keyword>
<comment type="caution">
    <text evidence="3">The sequence shown here is derived from an EMBL/GenBank/DDBJ whole genome shotgun (WGS) entry which is preliminary data.</text>
</comment>
<dbReference type="OrthoDB" id="1194650at2759"/>
<sequence>VITYCIRTDKRHELQFNLQGHLTRFGIQEYALVTGLRCSLLSDDNVMERVLDKMRLKDKYFKYVDKISCAQMEQTFLQSSMPRVNRYKLSLALIIEGVFNAPDNNVGIDIETLSIIDDLDLFFSYLWGRISYGCLIRDFFGAVGQGNFWMRRKRRRRRYGHSRRCSKLVIGLVGVLVNVPLGFSAGNQQNSHSSRGQPHIATLVPFDNRPVFALDDLARDSVAPQFHAECLGTPEESTSEDETSNEAHEGSGPVARRRSQEPMTAERTRRITIVGIVMVIEFDIVGRWGYFPPPTCIELLLPCKHRPPLMPDQLQRSD</sequence>
<dbReference type="EMBL" id="CACTIH010009761">
    <property type="protein sequence ID" value="CAA3032968.1"/>
    <property type="molecule type" value="Genomic_DNA"/>
</dbReference>
<accession>A0A8S0VMN6</accession>
<proteinExistence type="predicted"/>
<feature type="region of interest" description="Disordered" evidence="1">
    <location>
        <begin position="233"/>
        <end position="266"/>
    </location>
</feature>
<evidence type="ECO:0000256" key="1">
    <source>
        <dbReference type="SAM" id="MobiDB-lite"/>
    </source>
</evidence>
<dbReference type="InterPro" id="IPR015410">
    <property type="entry name" value="DUF1985"/>
</dbReference>
<reference evidence="3 4" key="1">
    <citation type="submission" date="2019-12" db="EMBL/GenBank/DDBJ databases">
        <authorList>
            <person name="Alioto T."/>
            <person name="Alioto T."/>
            <person name="Gomez Garrido J."/>
        </authorList>
    </citation>
    <scope>NUCLEOTIDE SEQUENCE [LARGE SCALE GENOMIC DNA]</scope>
</reference>
<dbReference type="PANTHER" id="PTHR48449">
    <property type="entry name" value="DUF1985 DOMAIN-CONTAINING PROTEIN"/>
    <property type="match status" value="1"/>
</dbReference>
<dbReference type="Pfam" id="PF09331">
    <property type="entry name" value="DUF1985"/>
    <property type="match status" value="1"/>
</dbReference>
<evidence type="ECO:0000313" key="4">
    <source>
        <dbReference type="Proteomes" id="UP000594638"/>
    </source>
</evidence>
<organism evidence="3 4">
    <name type="scientific">Olea europaea subsp. europaea</name>
    <dbReference type="NCBI Taxonomy" id="158383"/>
    <lineage>
        <taxon>Eukaryota</taxon>
        <taxon>Viridiplantae</taxon>
        <taxon>Streptophyta</taxon>
        <taxon>Embryophyta</taxon>
        <taxon>Tracheophyta</taxon>
        <taxon>Spermatophyta</taxon>
        <taxon>Magnoliopsida</taxon>
        <taxon>eudicotyledons</taxon>
        <taxon>Gunneridae</taxon>
        <taxon>Pentapetalae</taxon>
        <taxon>asterids</taxon>
        <taxon>lamiids</taxon>
        <taxon>Lamiales</taxon>
        <taxon>Oleaceae</taxon>
        <taxon>Oleeae</taxon>
        <taxon>Olea</taxon>
    </lineage>
</organism>
<feature type="domain" description="DUF1985" evidence="2">
    <location>
        <begin position="6"/>
        <end position="137"/>
    </location>
</feature>